<organism evidence="3 4">
    <name type="scientific">Nocardia yunnanensis</name>
    <dbReference type="NCBI Taxonomy" id="2382165"/>
    <lineage>
        <taxon>Bacteria</taxon>
        <taxon>Bacillati</taxon>
        <taxon>Actinomycetota</taxon>
        <taxon>Actinomycetes</taxon>
        <taxon>Mycobacteriales</taxon>
        <taxon>Nocardiaceae</taxon>
        <taxon>Nocardia</taxon>
    </lineage>
</organism>
<evidence type="ECO:0000313" key="3">
    <source>
        <dbReference type="EMBL" id="AYF76800.1"/>
    </source>
</evidence>
<evidence type="ECO:0000259" key="2">
    <source>
        <dbReference type="Pfam" id="PF08530"/>
    </source>
</evidence>
<dbReference type="InterPro" id="IPR029058">
    <property type="entry name" value="AB_hydrolase_fold"/>
</dbReference>
<sequence length="221" mass="24430">MKVERGVGIPMSDGAVPSAELTRPATRRGWPVEGPLPVVVTFTLYNQALIDRASPLFSAAEWFGGHVVRRVSRSSGIRVGRRELVRTLGGGALDVLRSSRTLVSRRRRAVDEVASTRVAGELLAPVHPLTTASLLRVTPAQPHDLDIDLAQTEALLRPGHRLRVTIARTSWPRHILTPALRRRLGRQEVVLDPDHPSWLAFQAADQRRWVSPTSHQGKSSR</sequence>
<evidence type="ECO:0000313" key="4">
    <source>
        <dbReference type="Proteomes" id="UP000267164"/>
    </source>
</evidence>
<feature type="domain" description="Xaa-Pro dipeptidyl-peptidase C-terminal" evidence="2">
    <location>
        <begin position="114"/>
        <end position="178"/>
    </location>
</feature>
<dbReference type="SUPFAM" id="SSF49785">
    <property type="entry name" value="Galactose-binding domain-like"/>
    <property type="match status" value="1"/>
</dbReference>
<dbReference type="AlphaFoldDB" id="A0A386ZHC9"/>
<evidence type="ECO:0000256" key="1">
    <source>
        <dbReference type="SAM" id="MobiDB-lite"/>
    </source>
</evidence>
<keyword evidence="4" id="KW-1185">Reference proteome</keyword>
<dbReference type="GO" id="GO:0008239">
    <property type="term" value="F:dipeptidyl-peptidase activity"/>
    <property type="evidence" value="ECO:0007669"/>
    <property type="project" value="InterPro"/>
</dbReference>
<dbReference type="OrthoDB" id="5240615at2"/>
<gene>
    <name evidence="3" type="ORF">D7D52_26655</name>
</gene>
<dbReference type="Proteomes" id="UP000267164">
    <property type="component" value="Chromosome"/>
</dbReference>
<dbReference type="InterPro" id="IPR013736">
    <property type="entry name" value="Xaa-Pro_dipept_C"/>
</dbReference>
<accession>A0A386ZHC9</accession>
<dbReference type="KEGG" id="nyu:D7D52_26655"/>
<reference evidence="3 4" key="1">
    <citation type="submission" date="2018-09" db="EMBL/GenBank/DDBJ databases">
        <title>Nocardia yunnanensis sp. nov., an actinomycete isolated from a soil sample.</title>
        <authorList>
            <person name="Zhang J."/>
        </authorList>
    </citation>
    <scope>NUCLEOTIDE SEQUENCE [LARGE SCALE GENOMIC DNA]</scope>
    <source>
        <strain evidence="3 4">CFHS0054</strain>
    </source>
</reference>
<dbReference type="Gene3D" id="3.40.50.1820">
    <property type="entry name" value="alpha/beta hydrolase"/>
    <property type="match status" value="1"/>
</dbReference>
<protein>
    <recommendedName>
        <fullName evidence="2">Xaa-Pro dipeptidyl-peptidase C-terminal domain-containing protein</fullName>
    </recommendedName>
</protein>
<dbReference type="InterPro" id="IPR008979">
    <property type="entry name" value="Galactose-bd-like_sf"/>
</dbReference>
<proteinExistence type="predicted"/>
<feature type="region of interest" description="Disordered" evidence="1">
    <location>
        <begin position="1"/>
        <end position="24"/>
    </location>
</feature>
<dbReference type="Gene3D" id="2.60.120.260">
    <property type="entry name" value="Galactose-binding domain-like"/>
    <property type="match status" value="1"/>
</dbReference>
<dbReference type="EMBL" id="CP032568">
    <property type="protein sequence ID" value="AYF76800.1"/>
    <property type="molecule type" value="Genomic_DNA"/>
</dbReference>
<name>A0A386ZHC9_9NOCA</name>
<dbReference type="Pfam" id="PF08530">
    <property type="entry name" value="PepX_C"/>
    <property type="match status" value="1"/>
</dbReference>